<dbReference type="Pfam" id="PF00353">
    <property type="entry name" value="HemolysinCabind"/>
    <property type="match status" value="13"/>
</dbReference>
<proteinExistence type="predicted"/>
<accession>A0A418WB06</accession>
<dbReference type="GO" id="GO:0090729">
    <property type="term" value="F:toxin activity"/>
    <property type="evidence" value="ECO:0007669"/>
    <property type="project" value="UniProtKB-KW"/>
</dbReference>
<dbReference type="PROSITE" id="PS00330">
    <property type="entry name" value="HEMOLYSIN_CALCIUM"/>
    <property type="match status" value="11"/>
</dbReference>
<evidence type="ECO:0008006" key="11">
    <source>
        <dbReference type="Google" id="ProtNLM"/>
    </source>
</evidence>
<organism evidence="9 10">
    <name type="scientific">Oleomonas cavernae</name>
    <dbReference type="NCBI Taxonomy" id="2320859"/>
    <lineage>
        <taxon>Bacteria</taxon>
        <taxon>Pseudomonadati</taxon>
        <taxon>Pseudomonadota</taxon>
        <taxon>Alphaproteobacteria</taxon>
        <taxon>Acetobacterales</taxon>
        <taxon>Acetobacteraceae</taxon>
        <taxon>Oleomonas</taxon>
    </lineage>
</organism>
<dbReference type="EMBL" id="QYUK01000011">
    <property type="protein sequence ID" value="RJF87179.1"/>
    <property type="molecule type" value="Genomic_DNA"/>
</dbReference>
<dbReference type="InterPro" id="IPR018511">
    <property type="entry name" value="Hemolysin-typ_Ca-bd_CS"/>
</dbReference>
<feature type="compositionally biased region" description="Acidic residues" evidence="8">
    <location>
        <begin position="251"/>
        <end position="260"/>
    </location>
</feature>
<keyword evidence="4" id="KW-0800">Toxin</keyword>
<feature type="compositionally biased region" description="Low complexity" evidence="8">
    <location>
        <begin position="268"/>
        <end position="283"/>
    </location>
</feature>
<evidence type="ECO:0000256" key="3">
    <source>
        <dbReference type="ARBA" id="ARBA00022525"/>
    </source>
</evidence>
<dbReference type="InterPro" id="IPR050557">
    <property type="entry name" value="RTX_toxin/Mannuronan_C5-epim"/>
</dbReference>
<feature type="region of interest" description="Disordered" evidence="8">
    <location>
        <begin position="249"/>
        <end position="291"/>
    </location>
</feature>
<evidence type="ECO:0000256" key="8">
    <source>
        <dbReference type="SAM" id="MobiDB-lite"/>
    </source>
</evidence>
<dbReference type="Proteomes" id="UP000284605">
    <property type="component" value="Unassembled WGS sequence"/>
</dbReference>
<reference evidence="9 10" key="1">
    <citation type="submission" date="2018-09" db="EMBL/GenBank/DDBJ databases">
        <authorList>
            <person name="Zhu H."/>
        </authorList>
    </citation>
    <scope>NUCLEOTIDE SEQUENCE [LARGE SCALE GENOMIC DNA]</scope>
    <source>
        <strain evidence="9 10">K1W22B-8</strain>
    </source>
</reference>
<keyword evidence="7" id="KW-0472">Membrane</keyword>
<evidence type="ECO:0000256" key="5">
    <source>
        <dbReference type="ARBA" id="ARBA00022737"/>
    </source>
</evidence>
<dbReference type="PANTHER" id="PTHR38340">
    <property type="entry name" value="S-LAYER PROTEIN"/>
    <property type="match status" value="1"/>
</dbReference>
<keyword evidence="5" id="KW-0677">Repeat</keyword>
<dbReference type="SUPFAM" id="SSF51120">
    <property type="entry name" value="beta-Roll"/>
    <property type="match status" value="11"/>
</dbReference>
<evidence type="ECO:0000256" key="4">
    <source>
        <dbReference type="ARBA" id="ARBA00022656"/>
    </source>
</evidence>
<protein>
    <recommendedName>
        <fullName evidence="11">Calcium-binding protein</fullName>
    </recommendedName>
</protein>
<dbReference type="InterPro" id="IPR001343">
    <property type="entry name" value="Hemolysn_Ca-bd"/>
</dbReference>
<evidence type="ECO:0000256" key="2">
    <source>
        <dbReference type="ARBA" id="ARBA00004613"/>
    </source>
</evidence>
<dbReference type="PANTHER" id="PTHR38340:SF1">
    <property type="entry name" value="S-LAYER PROTEIN"/>
    <property type="match status" value="1"/>
</dbReference>
<keyword evidence="6" id="KW-0843">Virulence</keyword>
<comment type="subcellular location">
    <subcellularLocation>
        <location evidence="1">Membrane</location>
    </subcellularLocation>
    <subcellularLocation>
        <location evidence="2">Secreted</location>
    </subcellularLocation>
</comment>
<dbReference type="Gene3D" id="2.160.20.160">
    <property type="match status" value="1"/>
</dbReference>
<feature type="region of interest" description="Disordered" evidence="8">
    <location>
        <begin position="1"/>
        <end position="22"/>
    </location>
</feature>
<dbReference type="InterPro" id="IPR003995">
    <property type="entry name" value="RTX_toxin_determinant-A"/>
</dbReference>
<dbReference type="Gene3D" id="2.150.10.10">
    <property type="entry name" value="Serralysin-like metalloprotease, C-terminal"/>
    <property type="match status" value="7"/>
</dbReference>
<evidence type="ECO:0000256" key="6">
    <source>
        <dbReference type="ARBA" id="ARBA00023026"/>
    </source>
</evidence>
<evidence type="ECO:0000313" key="9">
    <source>
        <dbReference type="EMBL" id="RJF87179.1"/>
    </source>
</evidence>
<keyword evidence="3" id="KW-0964">Secreted</keyword>
<dbReference type="PRINTS" id="PR01488">
    <property type="entry name" value="RTXTOXINA"/>
</dbReference>
<feature type="region of interest" description="Disordered" evidence="8">
    <location>
        <begin position="165"/>
        <end position="190"/>
    </location>
</feature>
<sequence length="1366" mass="134631">MASAGCVHEARGETADQNNGRGATMAIINGTTNDDVLNGTADPDEINGLEGNDTLDGAGGADILRGGLGNDIFIVDAGDTVEEKANQGTDEVKTVLATFTLASYLENLTFTGAGAFAGTGNSVANIILGGTGADDLLGNSGNDTLVGGNGNDELNGGRGSDLMQGGAGDDTYSVDSAGDVVDEGGGSGTDLVKTTATHTLSAGVENMLMQGTGSITGTGNDLANTMTGNTVNNRLYGLVGNDTLTGGTGDDTLDGGDNDDTLNGGGDNDTLLGGAGNDSLDGAAGDDDMRGGAGDDTYFVDAAGDTASETGGSGTDTVRSSLGFTLASGVENLIITTSAAVNGTGNSGINTLTGGSGANVLSGLGGDDTLIGNSGNDTLDGGTGADTMQGGSGNDTYIADNAGDTADETGGGGSADIVQASVSFTLGTAIEQLTLTGTMFINGTGNDLNNIIIGNTGNNILSGNEGVDTLTGGDGHDTLDGGTGNDNMTGGLGNDTYVVDASDTITEAAAEGTDTVRTSLAGFTLGTNFENLEFTFNFGATGVGNAANNVITGGDGNDQLTGGAGQDTVNGAGGDDILSVTDPSHYVAGEVYNGGAGTDRFDYNGGGAVLDLALATFTGIEQLSSNATETQATVAKLGAFTDTIGVADARLTNGGSLVMATQSSMYLSTLYLANTATTVDVSALTNYGFTAIQGGTAADTLSGGLNGDSLLGNGGNDTLTGNGGSDTLVGGLGKDTLNGGDGDDTLRIDDGAEIVAAEAYNGGANSDLLHVAGFVALVDLSATVISNMEQLVSNATETRLTTAQFAGFSDYFAAGEVRLMTGGTANLSTVSGVSATVLHLSNAGNTIDLSGITIYGFGSIQGGTAGDTVIGNVVADTVAGNDGNDTLSGGGAADSLNGGNGDDTLNGGDVGDNLTGGAGMDTINGDDGDDYFYVNAASEFVAGEVYNGGAGVDQLQFAALDPLVDLSVATVSGMEGLYSNTTELRMSTATFTGFTNYISTYEIRLLDGGTANLTGLVYMGISVLHLSDAGNTLNYGALTNYSVAVQGGSGNDTVTGGYNNDVIHGNGGDDTLTGGAAGDQLYGEAGNDTINGGADGDYMSGGAGNDTYFVDSGLDNVDDQGDGTDLVNTTLGYTLPVDIENLTLLGTGGFSGFGNALNNLIIGNSGANSLYGLDGNDILDGGTGNDTLRGGHGDDIYILDNAGDVVNEAGASGNDTVRVNFASYTLASVFENLEFLTTAASTGVGNASANKITGNAGADNLSGLNGNDTLTGGGGNDTMDGGLDTDSFVFAAGSAADTINNFGDGQDKLDVAGFGYHSLAELTGGGGSIAADGGDTLVTFNGSGDSVRLVGIAHTNVTAADFLFAA</sequence>
<gene>
    <name evidence="9" type="ORF">D3874_09185</name>
</gene>
<keyword evidence="10" id="KW-1185">Reference proteome</keyword>
<evidence type="ECO:0000256" key="1">
    <source>
        <dbReference type="ARBA" id="ARBA00004370"/>
    </source>
</evidence>
<evidence type="ECO:0000256" key="7">
    <source>
        <dbReference type="ARBA" id="ARBA00023136"/>
    </source>
</evidence>
<comment type="caution">
    <text evidence="9">The sequence shown here is derived from an EMBL/GenBank/DDBJ whole genome shotgun (WGS) entry which is preliminary data.</text>
</comment>
<evidence type="ECO:0000313" key="10">
    <source>
        <dbReference type="Proteomes" id="UP000284605"/>
    </source>
</evidence>
<dbReference type="GO" id="GO:0016020">
    <property type="term" value="C:membrane"/>
    <property type="evidence" value="ECO:0007669"/>
    <property type="project" value="UniProtKB-SubCell"/>
</dbReference>
<name>A0A418WB06_9PROT</name>
<dbReference type="GO" id="GO:0005509">
    <property type="term" value="F:calcium ion binding"/>
    <property type="evidence" value="ECO:0007669"/>
    <property type="project" value="InterPro"/>
</dbReference>
<dbReference type="GO" id="GO:0005576">
    <property type="term" value="C:extracellular region"/>
    <property type="evidence" value="ECO:0007669"/>
    <property type="project" value="UniProtKB-SubCell"/>
</dbReference>
<dbReference type="PRINTS" id="PR00313">
    <property type="entry name" value="CABNDNGRPT"/>
</dbReference>
<dbReference type="InterPro" id="IPR011049">
    <property type="entry name" value="Serralysin-like_metalloprot_C"/>
</dbReference>